<dbReference type="Gene3D" id="3.40.1350.10">
    <property type="match status" value="1"/>
</dbReference>
<dbReference type="PANTHER" id="PTHR30015:SF7">
    <property type="entry name" value="TYPE IV METHYL-DIRECTED RESTRICTION ENZYME ECOKMRR"/>
    <property type="match status" value="1"/>
</dbReference>
<name>A0ABU3W3X7_9GAMM</name>
<protein>
    <submittedName>
        <fullName evidence="2">Restriction endonuclease</fullName>
    </submittedName>
</protein>
<dbReference type="RefSeq" id="WP_316975512.1">
    <property type="nucleotide sequence ID" value="NZ_JAWIIJ010000041.1"/>
</dbReference>
<keyword evidence="2" id="KW-0540">Nuclease</keyword>
<reference evidence="2 3" key="1">
    <citation type="submission" date="2023-10" db="EMBL/GenBank/DDBJ databases">
        <title>Characteristics and mechanism of a salt-tolerant marine origin heterotrophic nitrifying- aerobic denitrifying bacteria Marinobacter xestospongiae HN1.</title>
        <authorList>
            <person name="Qi R."/>
        </authorList>
    </citation>
    <scope>NUCLEOTIDE SEQUENCE [LARGE SCALE GENOMIC DNA]</scope>
    <source>
        <strain evidence="2 3">HN1</strain>
    </source>
</reference>
<dbReference type="GO" id="GO:0004519">
    <property type="term" value="F:endonuclease activity"/>
    <property type="evidence" value="ECO:0007669"/>
    <property type="project" value="UniProtKB-KW"/>
</dbReference>
<dbReference type="EMBL" id="JAWIIJ010000041">
    <property type="protein sequence ID" value="MDV2081243.1"/>
    <property type="molecule type" value="Genomic_DNA"/>
</dbReference>
<dbReference type="PANTHER" id="PTHR30015">
    <property type="entry name" value="MRR RESTRICTION SYSTEM PROTEIN"/>
    <property type="match status" value="1"/>
</dbReference>
<dbReference type="Proteomes" id="UP001269819">
    <property type="component" value="Unassembled WGS sequence"/>
</dbReference>
<keyword evidence="2" id="KW-0378">Hydrolase</keyword>
<dbReference type="InterPro" id="IPR007560">
    <property type="entry name" value="Restrct_endonuc_IV_Mrr"/>
</dbReference>
<feature type="domain" description="Restriction endonuclease type IV Mrr" evidence="1">
    <location>
        <begin position="212"/>
        <end position="310"/>
    </location>
</feature>
<dbReference type="InterPro" id="IPR052906">
    <property type="entry name" value="Type_IV_Methyl-Rstrct_Enzyme"/>
</dbReference>
<evidence type="ECO:0000313" key="3">
    <source>
        <dbReference type="Proteomes" id="UP001269819"/>
    </source>
</evidence>
<dbReference type="InterPro" id="IPR011856">
    <property type="entry name" value="tRNA_endonuc-like_dom_sf"/>
</dbReference>
<sequence>MGGMIFEPEVLGDTLAETCGYKAGLALSLEALCDHLSATQYADILVASETSMVRLRSEEYEELFYKLLHRVGYTEEEYDGDTTGIGLWHKYQGTDLEQIYLGVVQLFTEVWPTIMDDALKSGKASLDPSPFFEAVRKKFGQVGLQLALEKLDAIDKGMNLSPHSGLRYTAWKNVEDLEGLFSGNAQKPEYGTFFDQRFINYLNANTDRLGDIHWRKFEELTAEFFEREGFNVELGPGINDDGVDVRVWEDSQDQENDPPHFIIQCKRQKSKIEKVVIKGLYADVAFQEASYGLIVTSSELSPGARETISVRGYPIREVNNHGIKDWLTALRVPGTGIVRV</sequence>
<keyword evidence="2" id="KW-0255">Endonuclease</keyword>
<evidence type="ECO:0000313" key="2">
    <source>
        <dbReference type="EMBL" id="MDV2081243.1"/>
    </source>
</evidence>
<comment type="caution">
    <text evidence="2">The sequence shown here is derived from an EMBL/GenBank/DDBJ whole genome shotgun (WGS) entry which is preliminary data.</text>
</comment>
<dbReference type="InterPro" id="IPR011335">
    <property type="entry name" value="Restrct_endonuc-II-like"/>
</dbReference>
<organism evidence="2 3">
    <name type="scientific">Marinobacter xestospongiae</name>
    <dbReference type="NCBI Taxonomy" id="994319"/>
    <lineage>
        <taxon>Bacteria</taxon>
        <taxon>Pseudomonadati</taxon>
        <taxon>Pseudomonadota</taxon>
        <taxon>Gammaproteobacteria</taxon>
        <taxon>Pseudomonadales</taxon>
        <taxon>Marinobacteraceae</taxon>
        <taxon>Marinobacter</taxon>
    </lineage>
</organism>
<evidence type="ECO:0000259" key="1">
    <source>
        <dbReference type="Pfam" id="PF04471"/>
    </source>
</evidence>
<gene>
    <name evidence="2" type="ORF">RYS15_21380</name>
</gene>
<accession>A0ABU3W3X7</accession>
<dbReference type="SUPFAM" id="SSF52980">
    <property type="entry name" value="Restriction endonuclease-like"/>
    <property type="match status" value="1"/>
</dbReference>
<dbReference type="Pfam" id="PF04471">
    <property type="entry name" value="Mrr_cat"/>
    <property type="match status" value="1"/>
</dbReference>
<keyword evidence="3" id="KW-1185">Reference proteome</keyword>
<proteinExistence type="predicted"/>